<dbReference type="RefSeq" id="WP_046561718.1">
    <property type="nucleotide sequence ID" value="NZ_CP010975.1"/>
</dbReference>
<dbReference type="PANTHER" id="PTHR46229:SF4">
    <property type="entry name" value="ACID STRESS PROTEIN IBAG"/>
    <property type="match status" value="1"/>
</dbReference>
<sequence>MIEEIKKLIEQEINTTELRVDGDGSHYQVIVVSDQFEGLRAVKKQQMVYAAVNEHIASGEIHALTIKAYTPAEWEKAKLFV</sequence>
<keyword evidence="3" id="KW-0131">Cell cycle</keyword>
<proteinExistence type="inferred from homology"/>
<evidence type="ECO:0000256" key="1">
    <source>
        <dbReference type="ARBA" id="ARBA00005578"/>
    </source>
</evidence>
<dbReference type="EMBL" id="CP010975">
    <property type="protein sequence ID" value="AKE52676.1"/>
    <property type="molecule type" value="Genomic_DNA"/>
</dbReference>
<dbReference type="InterPro" id="IPR050961">
    <property type="entry name" value="BolA/IbaG_stress_morph_reg"/>
</dbReference>
<dbReference type="HOGENOM" id="CLU_109462_4_1_6"/>
<protein>
    <submittedName>
        <fullName evidence="3">Cell division protein BolA</fullName>
    </submittedName>
</protein>
<organism evidence="3 4">
    <name type="scientific">Kangiella geojedonensis</name>
    <dbReference type="NCBI Taxonomy" id="914150"/>
    <lineage>
        <taxon>Bacteria</taxon>
        <taxon>Pseudomonadati</taxon>
        <taxon>Pseudomonadota</taxon>
        <taxon>Gammaproteobacteria</taxon>
        <taxon>Kangiellales</taxon>
        <taxon>Kangiellaceae</taxon>
        <taxon>Kangiella</taxon>
    </lineage>
</organism>
<dbReference type="GO" id="GO:0051301">
    <property type="term" value="P:cell division"/>
    <property type="evidence" value="ECO:0007669"/>
    <property type="project" value="UniProtKB-KW"/>
</dbReference>
<dbReference type="Proteomes" id="UP000034071">
    <property type="component" value="Chromosome"/>
</dbReference>
<dbReference type="Pfam" id="PF01722">
    <property type="entry name" value="BolA"/>
    <property type="match status" value="1"/>
</dbReference>
<dbReference type="PIRSF" id="PIRSF003113">
    <property type="entry name" value="BolA"/>
    <property type="match status" value="1"/>
</dbReference>
<comment type="similarity">
    <text evidence="1 2">Belongs to the BolA/IbaG family.</text>
</comment>
<dbReference type="AlphaFoldDB" id="A0A0F6RD77"/>
<dbReference type="Gene3D" id="3.30.300.90">
    <property type="entry name" value="BolA-like"/>
    <property type="match status" value="1"/>
</dbReference>
<keyword evidence="4" id="KW-1185">Reference proteome</keyword>
<reference evidence="3 4" key="1">
    <citation type="submission" date="2015-02" db="EMBL/GenBank/DDBJ databases">
        <title>Complete genome sequence of Kangiella geojedonensis strain YCS-5T.</title>
        <authorList>
            <person name="Kim K.M."/>
        </authorList>
    </citation>
    <scope>NUCLEOTIDE SEQUENCE [LARGE SCALE GENOMIC DNA]</scope>
    <source>
        <strain evidence="3 4">YCS-5</strain>
    </source>
</reference>
<dbReference type="PANTHER" id="PTHR46229">
    <property type="entry name" value="BOLA TRANSCRIPTION REGULATOR"/>
    <property type="match status" value="1"/>
</dbReference>
<keyword evidence="3" id="KW-0132">Cell division</keyword>
<evidence type="ECO:0000313" key="4">
    <source>
        <dbReference type="Proteomes" id="UP000034071"/>
    </source>
</evidence>
<dbReference type="PATRIC" id="fig|914150.5.peg.1759"/>
<dbReference type="InterPro" id="IPR036065">
    <property type="entry name" value="BolA-like_sf"/>
</dbReference>
<dbReference type="KEGG" id="kge:TQ33_1735"/>
<name>A0A0F6RD77_9GAMM</name>
<accession>A0A0F6RD77</accession>
<dbReference type="STRING" id="914150.TQ33_1735"/>
<evidence type="ECO:0000313" key="3">
    <source>
        <dbReference type="EMBL" id="AKE52676.1"/>
    </source>
</evidence>
<dbReference type="InterPro" id="IPR002634">
    <property type="entry name" value="BolA"/>
</dbReference>
<gene>
    <name evidence="3" type="ORF">TQ33_1735</name>
</gene>
<evidence type="ECO:0000256" key="2">
    <source>
        <dbReference type="RuleBase" id="RU003860"/>
    </source>
</evidence>
<dbReference type="SUPFAM" id="SSF82657">
    <property type="entry name" value="BolA-like"/>
    <property type="match status" value="1"/>
</dbReference>
<dbReference type="OrthoDB" id="9812890at2"/>